<dbReference type="RefSeq" id="WP_068708890.1">
    <property type="nucleotide sequence ID" value="NZ_BAAAXQ010000022.1"/>
</dbReference>
<evidence type="ECO:0000313" key="4">
    <source>
        <dbReference type="Proteomes" id="UP001501577"/>
    </source>
</evidence>
<reference evidence="4" key="1">
    <citation type="journal article" date="2019" name="Int. J. Syst. Evol. Microbiol.">
        <title>The Global Catalogue of Microorganisms (GCM) 10K type strain sequencing project: providing services to taxonomists for standard genome sequencing and annotation.</title>
        <authorList>
            <consortium name="The Broad Institute Genomics Platform"/>
            <consortium name="The Broad Institute Genome Sequencing Center for Infectious Disease"/>
            <person name="Wu L."/>
            <person name="Ma J."/>
        </authorList>
    </citation>
    <scope>NUCLEOTIDE SEQUENCE [LARGE SCALE GENOMIC DNA]</scope>
    <source>
        <strain evidence="4">JCM 8736</strain>
    </source>
</reference>
<feature type="compositionally biased region" description="Polar residues" evidence="1">
    <location>
        <begin position="31"/>
        <end position="61"/>
    </location>
</feature>
<feature type="chain" id="PRO_5047318922" description="Lipoprotein" evidence="2">
    <location>
        <begin position="23"/>
        <end position="278"/>
    </location>
</feature>
<proteinExistence type="predicted"/>
<accession>A0ABP6KPY3</accession>
<feature type="compositionally biased region" description="Low complexity" evidence="1">
    <location>
        <begin position="64"/>
        <end position="91"/>
    </location>
</feature>
<evidence type="ECO:0000313" key="3">
    <source>
        <dbReference type="EMBL" id="GAA3013751.1"/>
    </source>
</evidence>
<dbReference type="Proteomes" id="UP001501577">
    <property type="component" value="Unassembled WGS sequence"/>
</dbReference>
<feature type="region of interest" description="Disordered" evidence="1">
    <location>
        <begin position="25"/>
        <end position="100"/>
    </location>
</feature>
<evidence type="ECO:0000256" key="1">
    <source>
        <dbReference type="SAM" id="MobiDB-lite"/>
    </source>
</evidence>
<organism evidence="3 4">
    <name type="scientific">Tetragenococcus solitarius</name>
    <dbReference type="NCBI Taxonomy" id="71453"/>
    <lineage>
        <taxon>Bacteria</taxon>
        <taxon>Bacillati</taxon>
        <taxon>Bacillota</taxon>
        <taxon>Bacilli</taxon>
        <taxon>Lactobacillales</taxon>
        <taxon>Enterococcaceae</taxon>
        <taxon>Tetragenococcus</taxon>
    </lineage>
</organism>
<gene>
    <name evidence="3" type="ORF">GCM10019998_07300</name>
</gene>
<feature type="signal peptide" evidence="2">
    <location>
        <begin position="1"/>
        <end position="22"/>
    </location>
</feature>
<protein>
    <recommendedName>
        <fullName evidence="5">Lipoprotein</fullName>
    </recommendedName>
</protein>
<evidence type="ECO:0000256" key="2">
    <source>
        <dbReference type="SAM" id="SignalP"/>
    </source>
</evidence>
<comment type="caution">
    <text evidence="3">The sequence shown here is derived from an EMBL/GenBank/DDBJ whole genome shotgun (WGS) entry which is preliminary data.</text>
</comment>
<sequence>MNKSFLLLTIFVVFGISLFGCSTESEDGSAVSDTSVSRQTHSTSQTNKMSQTVDTSETGEMTTKESSATTSESTEKTSSSENEQEENTQTTVPLKKYTDEEKDELTQEFLDWAIPRAEEGNMAVTDDYFDHGASGFGDWFAETEDGEIQVQQQVPTKELPGYDAYDMHALGGVVFYTSSSGVTGYDKEPKEKHGGAGGGRDYGRVADSDYPLHKYLLGDNGVVYELIGSVGELRSYQTGFGLYGDDGKTKEIEPEFTFKVSEDAAAQKAWRQILEGYQ</sequence>
<dbReference type="PROSITE" id="PS51257">
    <property type="entry name" value="PROKAR_LIPOPROTEIN"/>
    <property type="match status" value="1"/>
</dbReference>
<keyword evidence="4" id="KW-1185">Reference proteome</keyword>
<keyword evidence="2" id="KW-0732">Signal</keyword>
<name>A0ABP6KPY3_9ENTE</name>
<dbReference type="EMBL" id="BAAAXQ010000022">
    <property type="protein sequence ID" value="GAA3013751.1"/>
    <property type="molecule type" value="Genomic_DNA"/>
</dbReference>
<evidence type="ECO:0008006" key="5">
    <source>
        <dbReference type="Google" id="ProtNLM"/>
    </source>
</evidence>